<evidence type="ECO:0000256" key="1">
    <source>
        <dbReference type="SAM" id="MobiDB-lite"/>
    </source>
</evidence>
<dbReference type="AlphaFoldDB" id="W9REF4"/>
<feature type="region of interest" description="Disordered" evidence="1">
    <location>
        <begin position="142"/>
        <end position="163"/>
    </location>
</feature>
<dbReference type="KEGG" id="mnt:21391184"/>
<dbReference type="STRING" id="981085.W9REF4"/>
<gene>
    <name evidence="2" type="ORF">L484_007792</name>
</gene>
<proteinExistence type="predicted"/>
<feature type="compositionally biased region" description="Basic residues" evidence="1">
    <location>
        <begin position="257"/>
        <end position="267"/>
    </location>
</feature>
<evidence type="ECO:0000313" key="2">
    <source>
        <dbReference type="EMBL" id="EXB86768.1"/>
    </source>
</evidence>
<accession>W9REF4</accession>
<sequence length="370" mass="40727">MGSKIKVPIFTQTNLGTRLVVCVPSNITAGDFKRELETVHIKCFPGSGEIEVYGLMVKKKSCFYYLPNSIPVKCAFHGVRGTWFLRAEARTSSEPFCPCLLDSVSKDLDLVLSNDSIITDPLEPENSVVSIDNSNKRCEEEKYGEMELQSHKPPKKKKKRKRKSCILDYKDNGNEKKFVCAGAKPSSLTANKISDYCPFATEAEARYQQASREMTDATGDMFSEVKSVTSIINRYFPSSSEMKAHASPASSDVTSKRQSRRRKRSKTKSGDDGALSTQVDSVPKFSGRQHPSNLLPCRLPTSPSQGTSKGKIDGADVGKRLIVALDNLGISSSKTISPARLCRSRYGKGLHLNSSSLVKKAVFEISDSDD</sequence>
<feature type="region of interest" description="Disordered" evidence="1">
    <location>
        <begin position="240"/>
        <end position="313"/>
    </location>
</feature>
<organism evidence="2 3">
    <name type="scientific">Morus notabilis</name>
    <dbReference type="NCBI Taxonomy" id="981085"/>
    <lineage>
        <taxon>Eukaryota</taxon>
        <taxon>Viridiplantae</taxon>
        <taxon>Streptophyta</taxon>
        <taxon>Embryophyta</taxon>
        <taxon>Tracheophyta</taxon>
        <taxon>Spermatophyta</taxon>
        <taxon>Magnoliopsida</taxon>
        <taxon>eudicotyledons</taxon>
        <taxon>Gunneridae</taxon>
        <taxon>Pentapetalae</taxon>
        <taxon>rosids</taxon>
        <taxon>fabids</taxon>
        <taxon>Rosales</taxon>
        <taxon>Moraceae</taxon>
        <taxon>Moreae</taxon>
        <taxon>Morus</taxon>
    </lineage>
</organism>
<name>W9REF4_9ROSA</name>
<protein>
    <submittedName>
        <fullName evidence="2">Uncharacterized protein</fullName>
    </submittedName>
</protein>
<keyword evidence="3" id="KW-1185">Reference proteome</keyword>
<dbReference type="EMBL" id="KE344920">
    <property type="protein sequence ID" value="EXB86768.1"/>
    <property type="molecule type" value="Genomic_DNA"/>
</dbReference>
<reference evidence="3" key="1">
    <citation type="submission" date="2013-01" db="EMBL/GenBank/DDBJ databases">
        <title>Draft Genome Sequence of a Mulberry Tree, Morus notabilis C.K. Schneid.</title>
        <authorList>
            <person name="He N."/>
            <person name="Zhao S."/>
        </authorList>
    </citation>
    <scope>NUCLEOTIDE SEQUENCE</scope>
</reference>
<evidence type="ECO:0000313" key="3">
    <source>
        <dbReference type="Proteomes" id="UP000030645"/>
    </source>
</evidence>
<dbReference type="Proteomes" id="UP000030645">
    <property type="component" value="Unassembled WGS sequence"/>
</dbReference>
<feature type="compositionally biased region" description="Basic residues" evidence="1">
    <location>
        <begin position="152"/>
        <end position="163"/>
    </location>
</feature>
<dbReference type="OrthoDB" id="1093005at2759"/>
<dbReference type="eggNOG" id="KOG0939">
    <property type="taxonomic scope" value="Eukaryota"/>
</dbReference>